<dbReference type="EMBL" id="CAJNNW010034210">
    <property type="protein sequence ID" value="CAE8721969.1"/>
    <property type="molecule type" value="Genomic_DNA"/>
</dbReference>
<comment type="caution">
    <text evidence="2">The sequence shown here is derived from an EMBL/GenBank/DDBJ whole genome shotgun (WGS) entry which is preliminary data.</text>
</comment>
<protein>
    <submittedName>
        <fullName evidence="2">Uncharacterized protein</fullName>
    </submittedName>
</protein>
<dbReference type="AlphaFoldDB" id="A0A813LFF3"/>
<reference evidence="2" key="1">
    <citation type="submission" date="2021-02" db="EMBL/GenBank/DDBJ databases">
        <authorList>
            <person name="Dougan E. K."/>
            <person name="Rhodes N."/>
            <person name="Thang M."/>
            <person name="Chan C."/>
        </authorList>
    </citation>
    <scope>NUCLEOTIDE SEQUENCE</scope>
</reference>
<proteinExistence type="predicted"/>
<organism evidence="2 3">
    <name type="scientific">Polarella glacialis</name>
    <name type="common">Dinoflagellate</name>
    <dbReference type="NCBI Taxonomy" id="89957"/>
    <lineage>
        <taxon>Eukaryota</taxon>
        <taxon>Sar</taxon>
        <taxon>Alveolata</taxon>
        <taxon>Dinophyceae</taxon>
        <taxon>Suessiales</taxon>
        <taxon>Suessiaceae</taxon>
        <taxon>Polarella</taxon>
    </lineage>
</organism>
<dbReference type="Gene3D" id="2.60.60.30">
    <property type="entry name" value="sav2460 like domains"/>
    <property type="match status" value="1"/>
</dbReference>
<sequence length="281" mass="31097">MFAGALRLLMAPLRTVLGGRSSNLQDVGPDVAMLVPMAKQQRDNEEGVEGTMPHRAVQLSPEAAKGTLRLGFQWRGHAEMDLICLAMQADGKLSSHVWEGNRGCLQSMGIHFQPCNPASPDADDEDDDENDRAEVGPTMALQLQNVPDSTFACVFALVARGETGSWTSLAAFLKVQEATMTLAQHGKDQPFWRYNQTSAKEVANVWVSSCLYRGPHGSWRLEPLNMKLMMMEIDDPAVAYDDAAAEAARATAWQLRWLMKDRCWNSASEERRLRNPGHRGA</sequence>
<feature type="chain" id="PRO_5032605992" evidence="1">
    <location>
        <begin position="19"/>
        <end position="281"/>
    </location>
</feature>
<feature type="signal peptide" evidence="1">
    <location>
        <begin position="1"/>
        <end position="18"/>
    </location>
</feature>
<gene>
    <name evidence="2" type="ORF">PGLA2088_LOCUS42239</name>
</gene>
<keyword evidence="1" id="KW-0732">Signal</keyword>
<evidence type="ECO:0000313" key="2">
    <source>
        <dbReference type="EMBL" id="CAE8721969.1"/>
    </source>
</evidence>
<evidence type="ECO:0000313" key="3">
    <source>
        <dbReference type="Proteomes" id="UP000626109"/>
    </source>
</evidence>
<name>A0A813LFF3_POLGL</name>
<accession>A0A813LFF3</accession>
<dbReference type="Proteomes" id="UP000626109">
    <property type="component" value="Unassembled WGS sequence"/>
</dbReference>
<evidence type="ECO:0000256" key="1">
    <source>
        <dbReference type="SAM" id="SignalP"/>
    </source>
</evidence>